<organism evidence="2 3">
    <name type="scientific">Aaosphaeria arxii CBS 175.79</name>
    <dbReference type="NCBI Taxonomy" id="1450172"/>
    <lineage>
        <taxon>Eukaryota</taxon>
        <taxon>Fungi</taxon>
        <taxon>Dikarya</taxon>
        <taxon>Ascomycota</taxon>
        <taxon>Pezizomycotina</taxon>
        <taxon>Dothideomycetes</taxon>
        <taxon>Pleosporomycetidae</taxon>
        <taxon>Pleosporales</taxon>
        <taxon>Pleosporales incertae sedis</taxon>
        <taxon>Aaosphaeria</taxon>
    </lineage>
</organism>
<dbReference type="Proteomes" id="UP000799778">
    <property type="component" value="Unassembled WGS sequence"/>
</dbReference>
<reference evidence="2" key="1">
    <citation type="journal article" date="2020" name="Stud. Mycol.">
        <title>101 Dothideomycetes genomes: a test case for predicting lifestyles and emergence of pathogens.</title>
        <authorList>
            <person name="Haridas S."/>
            <person name="Albert R."/>
            <person name="Binder M."/>
            <person name="Bloem J."/>
            <person name="Labutti K."/>
            <person name="Salamov A."/>
            <person name="Andreopoulos B."/>
            <person name="Baker S."/>
            <person name="Barry K."/>
            <person name="Bills G."/>
            <person name="Bluhm B."/>
            <person name="Cannon C."/>
            <person name="Castanera R."/>
            <person name="Culley D."/>
            <person name="Daum C."/>
            <person name="Ezra D."/>
            <person name="Gonzalez J."/>
            <person name="Henrissat B."/>
            <person name="Kuo A."/>
            <person name="Liang C."/>
            <person name="Lipzen A."/>
            <person name="Lutzoni F."/>
            <person name="Magnuson J."/>
            <person name="Mondo S."/>
            <person name="Nolan M."/>
            <person name="Ohm R."/>
            <person name="Pangilinan J."/>
            <person name="Park H.-J."/>
            <person name="Ramirez L."/>
            <person name="Alfaro M."/>
            <person name="Sun H."/>
            <person name="Tritt A."/>
            <person name="Yoshinaga Y."/>
            <person name="Zwiers L.-H."/>
            <person name="Turgeon B."/>
            <person name="Goodwin S."/>
            <person name="Spatafora J."/>
            <person name="Crous P."/>
            <person name="Grigoriev I."/>
        </authorList>
    </citation>
    <scope>NUCLEOTIDE SEQUENCE</scope>
    <source>
        <strain evidence="2">CBS 175.79</strain>
    </source>
</reference>
<feature type="compositionally biased region" description="Polar residues" evidence="1">
    <location>
        <begin position="60"/>
        <end position="78"/>
    </location>
</feature>
<dbReference type="EMBL" id="ML978071">
    <property type="protein sequence ID" value="KAF2013439.1"/>
    <property type="molecule type" value="Genomic_DNA"/>
</dbReference>
<keyword evidence="3" id="KW-1185">Reference proteome</keyword>
<accession>A0A6A5XKN8</accession>
<gene>
    <name evidence="2" type="ORF">BU24DRAFT_424435</name>
</gene>
<evidence type="ECO:0000256" key="1">
    <source>
        <dbReference type="SAM" id="MobiDB-lite"/>
    </source>
</evidence>
<feature type="region of interest" description="Disordered" evidence="1">
    <location>
        <begin position="60"/>
        <end position="88"/>
    </location>
</feature>
<sequence>MRAVGCLALDGRAWAAGLGSLGCHLACEEVETELAANEPTHSVGLAVPYHTYVRDRPPSILSTTTSQYQKPTPNQLNPLQIGRKTMIK</sequence>
<dbReference type="AlphaFoldDB" id="A0A6A5XKN8"/>
<name>A0A6A5XKN8_9PLEO</name>
<dbReference type="RefSeq" id="XP_033381778.1">
    <property type="nucleotide sequence ID" value="XM_033528505.1"/>
</dbReference>
<protein>
    <submittedName>
        <fullName evidence="2">Uncharacterized protein</fullName>
    </submittedName>
</protein>
<proteinExistence type="predicted"/>
<dbReference type="GeneID" id="54285902"/>
<evidence type="ECO:0000313" key="2">
    <source>
        <dbReference type="EMBL" id="KAF2013439.1"/>
    </source>
</evidence>
<evidence type="ECO:0000313" key="3">
    <source>
        <dbReference type="Proteomes" id="UP000799778"/>
    </source>
</evidence>
<dbReference type="PROSITE" id="PS51257">
    <property type="entry name" value="PROKAR_LIPOPROTEIN"/>
    <property type="match status" value="1"/>
</dbReference>